<dbReference type="PANTHER" id="PTHR31896:SF12">
    <property type="entry name" value="HXXXD-TYPE ACYL-TRANSFERASE FAMILY PROTEIN"/>
    <property type="match status" value="1"/>
</dbReference>
<dbReference type="InterPro" id="IPR051283">
    <property type="entry name" value="Sec_Metabolite_Acyltrans"/>
</dbReference>
<dbReference type="Gene3D" id="3.30.559.10">
    <property type="entry name" value="Chloramphenicol acetyltransferase-like domain"/>
    <property type="match status" value="2"/>
</dbReference>
<gene>
    <name evidence="2" type="ORF">ES288_D06G022500v1</name>
</gene>
<accession>A0A5D2C151</accession>
<dbReference type="Pfam" id="PF02458">
    <property type="entry name" value="Transferase"/>
    <property type="match status" value="2"/>
</dbReference>
<dbReference type="PANTHER" id="PTHR31896">
    <property type="entry name" value="FAMILY REGULATORY PROTEIN, PUTATIVE (AFU_ORTHOLOGUE AFUA_3G14730)-RELATED"/>
    <property type="match status" value="1"/>
</dbReference>
<dbReference type="EMBL" id="CM017706">
    <property type="protein sequence ID" value="TYG63351.1"/>
    <property type="molecule type" value="Genomic_DNA"/>
</dbReference>
<name>A0A5D2C151_GOSDA</name>
<evidence type="ECO:0000313" key="3">
    <source>
        <dbReference type="Proteomes" id="UP000323506"/>
    </source>
</evidence>
<keyword evidence="3" id="KW-1185">Reference proteome</keyword>
<reference evidence="2 3" key="1">
    <citation type="submission" date="2019-06" db="EMBL/GenBank/DDBJ databases">
        <title>WGS assembly of Gossypium darwinii.</title>
        <authorList>
            <person name="Chen Z.J."/>
            <person name="Sreedasyam A."/>
            <person name="Ando A."/>
            <person name="Song Q."/>
            <person name="De L."/>
            <person name="Hulse-Kemp A."/>
            <person name="Ding M."/>
            <person name="Ye W."/>
            <person name="Kirkbride R."/>
            <person name="Jenkins J."/>
            <person name="Plott C."/>
            <person name="Lovell J."/>
            <person name="Lin Y.-M."/>
            <person name="Vaughn R."/>
            <person name="Liu B."/>
            <person name="Li W."/>
            <person name="Simpson S."/>
            <person name="Scheffler B."/>
            <person name="Saski C."/>
            <person name="Grover C."/>
            <person name="Hu G."/>
            <person name="Conover J."/>
            <person name="Carlson J."/>
            <person name="Shu S."/>
            <person name="Boston L."/>
            <person name="Williams M."/>
            <person name="Peterson D."/>
            <person name="Mcgee K."/>
            <person name="Jones D."/>
            <person name="Wendel J."/>
            <person name="Stelly D."/>
            <person name="Grimwood J."/>
            <person name="Schmutz J."/>
        </authorList>
    </citation>
    <scope>NUCLEOTIDE SEQUENCE [LARGE SCALE GENOMIC DNA]</scope>
    <source>
        <strain evidence="2">1808015.09</strain>
    </source>
</reference>
<dbReference type="AlphaFoldDB" id="A0A5D2C151"/>
<dbReference type="GO" id="GO:0016740">
    <property type="term" value="F:transferase activity"/>
    <property type="evidence" value="ECO:0007669"/>
    <property type="project" value="UniProtKB-KW"/>
</dbReference>
<dbReference type="Proteomes" id="UP000323506">
    <property type="component" value="Chromosome D06"/>
</dbReference>
<evidence type="ECO:0000256" key="1">
    <source>
        <dbReference type="ARBA" id="ARBA00022679"/>
    </source>
</evidence>
<keyword evidence="1" id="KW-0808">Transferase</keyword>
<sequence length="379" mass="42641">MLSVHYIQKGLLFTKPASGDYCEQNLINNVLVRLKRSLSITLVHFYPLAGRFATKIEQNPKSHFVCVDCNNSPGAKFIHAAVDMSVYDIVSPTYVPLVVQAFFDHDRAINYEGHTRPLLSIQVTELIDGVFIGCSMNHAIADGTTFWHFFNTFSPVLERWFPEGNNGPLLILHFTHQDEFITRFETPHVLERILHFSAESIAKLKEKANTESNTTKNTRCTLAINNRSRLEPPLSPNYFANSFQTVTAMTTAGELLEHGLGWAAWKLNQAVVNHTDKSVRGFVRDWLQSPFVYQSSPHLYPRSLIIESSPRFNMYGNEFGLGKALTLRSGYGNKFDGKISPYPGREGEGIVDMEICLPPFSMNALESDEEFMAAVSAPI</sequence>
<organism evidence="2 3">
    <name type="scientific">Gossypium darwinii</name>
    <name type="common">Darwin's cotton</name>
    <name type="synonym">Gossypium barbadense var. darwinii</name>
    <dbReference type="NCBI Taxonomy" id="34276"/>
    <lineage>
        <taxon>Eukaryota</taxon>
        <taxon>Viridiplantae</taxon>
        <taxon>Streptophyta</taxon>
        <taxon>Embryophyta</taxon>
        <taxon>Tracheophyta</taxon>
        <taxon>Spermatophyta</taxon>
        <taxon>Magnoliopsida</taxon>
        <taxon>eudicotyledons</taxon>
        <taxon>Gunneridae</taxon>
        <taxon>Pentapetalae</taxon>
        <taxon>rosids</taxon>
        <taxon>malvids</taxon>
        <taxon>Malvales</taxon>
        <taxon>Malvaceae</taxon>
        <taxon>Malvoideae</taxon>
        <taxon>Gossypium</taxon>
    </lineage>
</organism>
<proteinExistence type="predicted"/>
<dbReference type="InterPro" id="IPR023213">
    <property type="entry name" value="CAT-like_dom_sf"/>
</dbReference>
<evidence type="ECO:0000313" key="2">
    <source>
        <dbReference type="EMBL" id="TYG63351.1"/>
    </source>
</evidence>
<protein>
    <submittedName>
        <fullName evidence="2">Uncharacterized protein</fullName>
    </submittedName>
</protein>